<dbReference type="STRING" id="357278.IV61_GL001978"/>
<evidence type="ECO:0000256" key="2">
    <source>
        <dbReference type="ARBA" id="ARBA00022747"/>
    </source>
</evidence>
<comment type="caution">
    <text evidence="5">The sequence shown here is derived from an EMBL/GenBank/DDBJ whole genome shotgun (WGS) entry which is preliminary data.</text>
</comment>
<sequence>MKTYNIFKKGDIAFEGHKSNEYKFGRFVLNNLGDGIVSHIFDVFNPITPGDQNFWSYFIHNDQQMHQILAKSTTQATMMNSLVARDFMKQSINVPKYEEQTQIGGLLKSIDNLIVANERYPYPAKQNVK</sequence>
<keyword evidence="6" id="KW-1185">Reference proteome</keyword>
<proteinExistence type="inferred from homology"/>
<evidence type="ECO:0000256" key="1">
    <source>
        <dbReference type="ARBA" id="ARBA00010923"/>
    </source>
</evidence>
<feature type="domain" description="Type I restriction modification DNA specificity" evidence="4">
    <location>
        <begin position="4"/>
        <end position="114"/>
    </location>
</feature>
<dbReference type="InterPro" id="IPR044946">
    <property type="entry name" value="Restrct_endonuc_typeI_TRD_sf"/>
</dbReference>
<dbReference type="GO" id="GO:0003677">
    <property type="term" value="F:DNA binding"/>
    <property type="evidence" value="ECO:0007669"/>
    <property type="project" value="UniProtKB-KW"/>
</dbReference>
<evidence type="ECO:0000259" key="4">
    <source>
        <dbReference type="Pfam" id="PF01420"/>
    </source>
</evidence>
<dbReference type="PATRIC" id="fig|1267003.4.peg.1986"/>
<evidence type="ECO:0000313" key="5">
    <source>
        <dbReference type="EMBL" id="KRK33910.1"/>
    </source>
</evidence>
<dbReference type="EMBL" id="AZCZ01000053">
    <property type="protein sequence ID" value="KRK33910.1"/>
    <property type="molecule type" value="Genomic_DNA"/>
</dbReference>
<protein>
    <recommendedName>
        <fullName evidence="4">Type I restriction modification DNA specificity domain-containing protein</fullName>
    </recommendedName>
</protein>
<name>A0A0R1GIE5_9LACO</name>
<dbReference type="Pfam" id="PF01420">
    <property type="entry name" value="Methylase_S"/>
    <property type="match status" value="1"/>
</dbReference>
<dbReference type="Gene3D" id="3.90.220.20">
    <property type="entry name" value="DNA methylase specificity domains"/>
    <property type="match status" value="1"/>
</dbReference>
<dbReference type="Proteomes" id="UP000051176">
    <property type="component" value="Unassembled WGS sequence"/>
</dbReference>
<evidence type="ECO:0000313" key="6">
    <source>
        <dbReference type="Proteomes" id="UP000051176"/>
    </source>
</evidence>
<accession>A0A0R1GIE5</accession>
<dbReference type="AlphaFoldDB" id="A0A0R1GIE5"/>
<dbReference type="InterPro" id="IPR000055">
    <property type="entry name" value="Restrct_endonuc_typeI_TRD"/>
</dbReference>
<gene>
    <name evidence="5" type="ORF">FD07_GL001888</name>
</gene>
<keyword evidence="3" id="KW-0238">DNA-binding</keyword>
<organism evidence="5 6">
    <name type="scientific">Levilactobacillus parabrevis ATCC 53295</name>
    <dbReference type="NCBI Taxonomy" id="1267003"/>
    <lineage>
        <taxon>Bacteria</taxon>
        <taxon>Bacillati</taxon>
        <taxon>Bacillota</taxon>
        <taxon>Bacilli</taxon>
        <taxon>Lactobacillales</taxon>
        <taxon>Lactobacillaceae</taxon>
        <taxon>Levilactobacillus</taxon>
    </lineage>
</organism>
<dbReference type="GO" id="GO:0009307">
    <property type="term" value="P:DNA restriction-modification system"/>
    <property type="evidence" value="ECO:0007669"/>
    <property type="project" value="UniProtKB-KW"/>
</dbReference>
<evidence type="ECO:0000256" key="3">
    <source>
        <dbReference type="ARBA" id="ARBA00023125"/>
    </source>
</evidence>
<dbReference type="SUPFAM" id="SSF116734">
    <property type="entry name" value="DNA methylase specificity domain"/>
    <property type="match status" value="1"/>
</dbReference>
<keyword evidence="2" id="KW-0680">Restriction system</keyword>
<comment type="similarity">
    <text evidence="1">Belongs to the type-I restriction system S methylase family.</text>
</comment>
<dbReference type="OrthoDB" id="9795776at2"/>
<reference evidence="5 6" key="1">
    <citation type="journal article" date="2015" name="Genome Announc.">
        <title>Expanding the biotechnology potential of lactobacilli through comparative genomics of 213 strains and associated genera.</title>
        <authorList>
            <person name="Sun Z."/>
            <person name="Harris H.M."/>
            <person name="McCann A."/>
            <person name="Guo C."/>
            <person name="Argimon S."/>
            <person name="Zhang W."/>
            <person name="Yang X."/>
            <person name="Jeffery I.B."/>
            <person name="Cooney J.C."/>
            <person name="Kagawa T.F."/>
            <person name="Liu W."/>
            <person name="Song Y."/>
            <person name="Salvetti E."/>
            <person name="Wrobel A."/>
            <person name="Rasinkangas P."/>
            <person name="Parkhill J."/>
            <person name="Rea M.C."/>
            <person name="O'Sullivan O."/>
            <person name="Ritari J."/>
            <person name="Douillard F.P."/>
            <person name="Paul Ross R."/>
            <person name="Yang R."/>
            <person name="Briner A.E."/>
            <person name="Felis G.E."/>
            <person name="de Vos W.M."/>
            <person name="Barrangou R."/>
            <person name="Klaenhammer T.R."/>
            <person name="Caufield P.W."/>
            <person name="Cui Y."/>
            <person name="Zhang H."/>
            <person name="O'Toole P.W."/>
        </authorList>
    </citation>
    <scope>NUCLEOTIDE SEQUENCE [LARGE SCALE GENOMIC DNA]</scope>
    <source>
        <strain evidence="5 6">ATCC 53295</strain>
    </source>
</reference>